<dbReference type="GeneID" id="28817270"/>
<protein>
    <submittedName>
        <fullName evidence="2">Uncharacterized protein</fullName>
    </submittedName>
</protein>
<dbReference type="EMBL" id="KQ947409">
    <property type="protein sequence ID" value="KUJ20372.1"/>
    <property type="molecule type" value="Genomic_DNA"/>
</dbReference>
<feature type="region of interest" description="Disordered" evidence="1">
    <location>
        <begin position="1"/>
        <end position="84"/>
    </location>
</feature>
<gene>
    <name evidence="2" type="ORF">LY89DRAFT_441907</name>
</gene>
<dbReference type="KEGG" id="psco:LY89DRAFT_441907"/>
<dbReference type="InParanoid" id="A0A194XKR8"/>
<reference evidence="2 3" key="1">
    <citation type="submission" date="2015-10" db="EMBL/GenBank/DDBJ databases">
        <title>Full genome of DAOMC 229536 Phialocephala scopiformis, a fungal endophyte of spruce producing the potent anti-insectan compound rugulosin.</title>
        <authorList>
            <consortium name="DOE Joint Genome Institute"/>
            <person name="Walker A.K."/>
            <person name="Frasz S.L."/>
            <person name="Seifert K.A."/>
            <person name="Miller J.D."/>
            <person name="Mondo S.J."/>
            <person name="Labutti K."/>
            <person name="Lipzen A."/>
            <person name="Dockter R."/>
            <person name="Kennedy M."/>
            <person name="Grigoriev I.V."/>
            <person name="Spatafora J.W."/>
        </authorList>
    </citation>
    <scope>NUCLEOTIDE SEQUENCE [LARGE SCALE GENOMIC DNA]</scope>
    <source>
        <strain evidence="2 3">CBS 120377</strain>
    </source>
</reference>
<proteinExistence type="predicted"/>
<feature type="compositionally biased region" description="Polar residues" evidence="1">
    <location>
        <begin position="16"/>
        <end position="32"/>
    </location>
</feature>
<dbReference type="OrthoDB" id="5104994at2759"/>
<name>A0A194XKR8_MOLSC</name>
<accession>A0A194XKR8</accession>
<sequence>MTHLSDAAIISIPGKNDSTSRSSPNRVQNIMSPSQQEERTQPTEQTPNTSSAHTKIQSTEDKSFSLPVASLRTREPSNGLSYIPSSGGSLRDRFRLGSDAPLPSVLQEIFQELRSVSPFGVADDDFRNSTSVPRENIGQDDLGRHKCAQCPTTKAADLTLFHRLPADLKLKVISELFAPESPCIEDIFAECHDPWSCRNGIHSGITDVSVYNQRLYVPCPLLTRLGPIFHEEGHRLFFRRNVFVFDHDLTYTNSFKDLGKLIRWWRSGEPLRDPISTRLLDWIDRPEWQGVGSEQHRELIRGAQNYSPILLTLGEVDQYRYSIQHIVIKNSTLVSNGRFEDWDNTLKVDWSSLRNLKTLCLDLRAYTSVQTLFMFNPSKQKRHERKLVGGVEAMKCLKLKSLIVYGAGAGPTWPDCPHKEMMQLIFGKAVAVDGVLEFRDTRDLDW</sequence>
<dbReference type="Proteomes" id="UP000070700">
    <property type="component" value="Unassembled WGS sequence"/>
</dbReference>
<dbReference type="RefSeq" id="XP_018074727.1">
    <property type="nucleotide sequence ID" value="XM_018207544.1"/>
</dbReference>
<evidence type="ECO:0000313" key="3">
    <source>
        <dbReference type="Proteomes" id="UP000070700"/>
    </source>
</evidence>
<feature type="compositionally biased region" description="Polar residues" evidence="1">
    <location>
        <begin position="48"/>
        <end position="57"/>
    </location>
</feature>
<keyword evidence="3" id="KW-1185">Reference proteome</keyword>
<dbReference type="AlphaFoldDB" id="A0A194XKR8"/>
<organism evidence="2 3">
    <name type="scientific">Mollisia scopiformis</name>
    <name type="common">Conifer needle endophyte fungus</name>
    <name type="synonym">Phialocephala scopiformis</name>
    <dbReference type="NCBI Taxonomy" id="149040"/>
    <lineage>
        <taxon>Eukaryota</taxon>
        <taxon>Fungi</taxon>
        <taxon>Dikarya</taxon>
        <taxon>Ascomycota</taxon>
        <taxon>Pezizomycotina</taxon>
        <taxon>Leotiomycetes</taxon>
        <taxon>Helotiales</taxon>
        <taxon>Mollisiaceae</taxon>
        <taxon>Mollisia</taxon>
    </lineage>
</organism>
<evidence type="ECO:0000313" key="2">
    <source>
        <dbReference type="EMBL" id="KUJ20372.1"/>
    </source>
</evidence>
<evidence type="ECO:0000256" key="1">
    <source>
        <dbReference type="SAM" id="MobiDB-lite"/>
    </source>
</evidence>